<dbReference type="OrthoDB" id="2680308at2"/>
<evidence type="ECO:0000313" key="2">
    <source>
        <dbReference type="Proteomes" id="UP000273145"/>
    </source>
</evidence>
<accession>A0A3Q8SBB7</accession>
<dbReference type="RefSeq" id="WP_125082756.1">
    <property type="nucleotide sequence ID" value="NZ_CP034248.1"/>
</dbReference>
<dbReference type="AlphaFoldDB" id="A0A3Q8SBB7"/>
<evidence type="ECO:0000313" key="1">
    <source>
        <dbReference type="EMBL" id="AZK46709.1"/>
    </source>
</evidence>
<sequence>MFPDLERKLLRIIHNYWSQRHRMPTMTELERTTGRYEPDIVAGLQQLEIEEYLHWPDKSTLFSLKLLHAPQFEERAVSKARRGMRSDIEYWTNY</sequence>
<reference evidence="1 2" key="1">
    <citation type="submission" date="2018-11" db="EMBL/GenBank/DDBJ databases">
        <title>Genome sequencing of Paenibacillus lentus DSM25539(T).</title>
        <authorList>
            <person name="Kook J.-K."/>
            <person name="Park S.-N."/>
            <person name="Lim Y.K."/>
        </authorList>
    </citation>
    <scope>NUCLEOTIDE SEQUENCE [LARGE SCALE GENOMIC DNA]</scope>
    <source>
        <strain evidence="1 2">DSM 25539</strain>
    </source>
</reference>
<organism evidence="1 2">
    <name type="scientific">Paenibacillus lentus</name>
    <dbReference type="NCBI Taxonomy" id="1338368"/>
    <lineage>
        <taxon>Bacteria</taxon>
        <taxon>Bacillati</taxon>
        <taxon>Bacillota</taxon>
        <taxon>Bacilli</taxon>
        <taxon>Bacillales</taxon>
        <taxon>Paenibacillaceae</taxon>
        <taxon>Paenibacillus</taxon>
    </lineage>
</organism>
<dbReference type="KEGG" id="plen:EIM92_11555"/>
<dbReference type="Proteomes" id="UP000273145">
    <property type="component" value="Chromosome"/>
</dbReference>
<protein>
    <submittedName>
        <fullName evidence="1">Uncharacterized protein</fullName>
    </submittedName>
</protein>
<proteinExistence type="predicted"/>
<keyword evidence="2" id="KW-1185">Reference proteome</keyword>
<gene>
    <name evidence="1" type="ORF">EIM92_11555</name>
</gene>
<name>A0A3Q8SBB7_9BACL</name>
<dbReference type="EMBL" id="CP034248">
    <property type="protein sequence ID" value="AZK46709.1"/>
    <property type="molecule type" value="Genomic_DNA"/>
</dbReference>